<feature type="compositionally biased region" description="Polar residues" evidence="1">
    <location>
        <begin position="46"/>
        <end position="61"/>
    </location>
</feature>
<reference evidence="3" key="1">
    <citation type="submission" date="2017-03" db="EMBL/GenBank/DDBJ databases">
        <title>Phytopthora megakarya and P. palmivora, two closely related causual agents of cacao black pod achieved similar genome size and gene model numbers by different mechanisms.</title>
        <authorList>
            <person name="Ali S."/>
            <person name="Shao J."/>
            <person name="Larry D.J."/>
            <person name="Kronmiller B."/>
            <person name="Shen D."/>
            <person name="Strem M.D."/>
            <person name="Melnick R.L."/>
            <person name="Guiltinan M.J."/>
            <person name="Tyler B.M."/>
            <person name="Meinhardt L.W."/>
            <person name="Bailey B.A."/>
        </authorList>
    </citation>
    <scope>NUCLEOTIDE SEQUENCE [LARGE SCALE GENOMIC DNA]</scope>
    <source>
        <strain evidence="3">zdho120</strain>
    </source>
</reference>
<keyword evidence="3" id="KW-1185">Reference proteome</keyword>
<evidence type="ECO:0000313" key="2">
    <source>
        <dbReference type="EMBL" id="OWZ05249.1"/>
    </source>
</evidence>
<sequence length="71" mass="8266">MSVTCHFTRTTMTITGRFSPADEAKEKRARSQKTYRTRRDERLAASLQSPQACRVQPSQQRPAPYRRPELK</sequence>
<accession>A0A225VJR5</accession>
<evidence type="ECO:0000256" key="1">
    <source>
        <dbReference type="SAM" id="MobiDB-lite"/>
    </source>
</evidence>
<dbReference type="AlphaFoldDB" id="A0A225VJR5"/>
<comment type="caution">
    <text evidence="2">The sequence shown here is derived from an EMBL/GenBank/DDBJ whole genome shotgun (WGS) entry which is preliminary data.</text>
</comment>
<organism evidence="2 3">
    <name type="scientific">Phytophthora megakarya</name>
    <dbReference type="NCBI Taxonomy" id="4795"/>
    <lineage>
        <taxon>Eukaryota</taxon>
        <taxon>Sar</taxon>
        <taxon>Stramenopiles</taxon>
        <taxon>Oomycota</taxon>
        <taxon>Peronosporomycetes</taxon>
        <taxon>Peronosporales</taxon>
        <taxon>Peronosporaceae</taxon>
        <taxon>Phytophthora</taxon>
    </lineage>
</organism>
<dbReference type="EMBL" id="NBNE01004534">
    <property type="protein sequence ID" value="OWZ05249.1"/>
    <property type="molecule type" value="Genomic_DNA"/>
</dbReference>
<protein>
    <submittedName>
        <fullName evidence="2">Uncharacterized protein</fullName>
    </submittedName>
</protein>
<feature type="region of interest" description="Disordered" evidence="1">
    <location>
        <begin position="16"/>
        <end position="71"/>
    </location>
</feature>
<evidence type="ECO:0000313" key="3">
    <source>
        <dbReference type="Proteomes" id="UP000198211"/>
    </source>
</evidence>
<dbReference type="Proteomes" id="UP000198211">
    <property type="component" value="Unassembled WGS sequence"/>
</dbReference>
<gene>
    <name evidence="2" type="ORF">PHMEG_00022699</name>
</gene>
<feature type="compositionally biased region" description="Basic residues" evidence="1">
    <location>
        <begin position="27"/>
        <end position="36"/>
    </location>
</feature>
<proteinExistence type="predicted"/>
<name>A0A225VJR5_9STRA</name>